<dbReference type="InterPro" id="IPR046341">
    <property type="entry name" value="SET_dom_sf"/>
</dbReference>
<dbReference type="AlphaFoldDB" id="A0A0C9QXA8"/>
<organism evidence="2">
    <name type="scientific">Fopius arisanus</name>
    <dbReference type="NCBI Taxonomy" id="64838"/>
    <lineage>
        <taxon>Eukaryota</taxon>
        <taxon>Metazoa</taxon>
        <taxon>Ecdysozoa</taxon>
        <taxon>Arthropoda</taxon>
        <taxon>Hexapoda</taxon>
        <taxon>Insecta</taxon>
        <taxon>Pterygota</taxon>
        <taxon>Neoptera</taxon>
        <taxon>Endopterygota</taxon>
        <taxon>Hymenoptera</taxon>
        <taxon>Apocrita</taxon>
        <taxon>Ichneumonoidea</taxon>
        <taxon>Braconidae</taxon>
        <taxon>Opiinae</taxon>
        <taxon>Fopius</taxon>
    </lineage>
</organism>
<proteinExistence type="predicted"/>
<dbReference type="PROSITE" id="PS50280">
    <property type="entry name" value="SET"/>
    <property type="match status" value="1"/>
</dbReference>
<keyword evidence="3" id="KW-1185">Reference proteome</keyword>
<dbReference type="InterPro" id="IPR044429">
    <property type="entry name" value="SETD4_SET"/>
</dbReference>
<feature type="domain" description="SET" evidence="1">
    <location>
        <begin position="39"/>
        <end position="280"/>
    </location>
</feature>
<sequence length="437" mass="51155">MGRTARIRGRKHKRFLDKSNIHDFSVLRDLDHWMRSLNWSPTCFLTPHFFSGTGRGLKCLELIPTYQVLMKIPRNLLITTFSISQSEIIKIFSKTRNYDPQTVLSVFLCFEKHLGDDSKWKYYIKSLPDRYTVPDYCKNNEKTILSSFILQDLPKQSQRVVNNYKMIVESINELRNRGNDTCGHCRGYLREILSFRDFKWGFYTVNTRAVYIDSSKNANSLVNIYGEDNLALAPFLDLFNHSYEASVDVGLEADDDSREFYRIRTLKPFPFGSQVFINYGAHSNAKLYLEYGFFIVDNPLDEIFIDYGMIERSLLLSKDTGEFIRTNGFDRSIGFSAEGFNYHGKIVLFVISTDLGQSYWKERIYRYDFSENEMLRIAELGIKLVNFKKMELIEKLREMKKSVNHSESFKIFLSLTDEYIYLCDKCLGNLTSRKSNN</sequence>
<dbReference type="GO" id="GO:0016279">
    <property type="term" value="F:protein-lysine N-methyltransferase activity"/>
    <property type="evidence" value="ECO:0007669"/>
    <property type="project" value="InterPro"/>
</dbReference>
<evidence type="ECO:0000259" key="1">
    <source>
        <dbReference type="PROSITE" id="PS50280"/>
    </source>
</evidence>
<dbReference type="KEGG" id="fas:105264289"/>
<dbReference type="EMBL" id="GBYB01000310">
    <property type="protein sequence ID" value="JAG70077.1"/>
    <property type="molecule type" value="Transcribed_RNA"/>
</dbReference>
<reference evidence="4" key="2">
    <citation type="submission" date="2025-04" db="UniProtKB">
        <authorList>
            <consortium name="RefSeq"/>
        </authorList>
    </citation>
    <scope>IDENTIFICATION</scope>
    <source>
        <strain evidence="4">USDA-PBARC FA_bdor</strain>
        <tissue evidence="4">Whole organism</tissue>
    </source>
</reference>
<dbReference type="CDD" id="cd19177">
    <property type="entry name" value="SET_SETD4"/>
    <property type="match status" value="1"/>
</dbReference>
<dbReference type="Gene3D" id="3.90.1410.10">
    <property type="entry name" value="set domain protein methyltransferase, domain 1"/>
    <property type="match status" value="1"/>
</dbReference>
<name>A0A0C9QXA8_9HYME</name>
<accession>A0A0C9QXA8</accession>
<dbReference type="OrthoDB" id="341421at2759"/>
<dbReference type="InterPro" id="IPR001214">
    <property type="entry name" value="SET_dom"/>
</dbReference>
<evidence type="ECO:0000313" key="2">
    <source>
        <dbReference type="EMBL" id="JAG70077.1"/>
    </source>
</evidence>
<dbReference type="RefSeq" id="XP_011299370.1">
    <property type="nucleotide sequence ID" value="XM_011301068.1"/>
</dbReference>
<dbReference type="InterPro" id="IPR050600">
    <property type="entry name" value="SETD3_SETD6_MTase"/>
</dbReference>
<evidence type="ECO:0000313" key="4">
    <source>
        <dbReference type="RefSeq" id="XP_011299370.1"/>
    </source>
</evidence>
<dbReference type="SUPFAM" id="SSF82199">
    <property type="entry name" value="SET domain"/>
    <property type="match status" value="1"/>
</dbReference>
<reference evidence="2" key="1">
    <citation type="submission" date="2015-01" db="EMBL/GenBank/DDBJ databases">
        <title>Transcriptome Assembly of Fopius arisanus.</title>
        <authorList>
            <person name="Geib S."/>
        </authorList>
    </citation>
    <scope>NUCLEOTIDE SEQUENCE</scope>
</reference>
<accession>A0A9R1SYC5</accession>
<dbReference type="GeneID" id="105264289"/>
<evidence type="ECO:0000313" key="3">
    <source>
        <dbReference type="Proteomes" id="UP000694866"/>
    </source>
</evidence>
<gene>
    <name evidence="2" type="primary">SETD4</name>
    <name evidence="4" type="synonym">LOC105264289</name>
    <name evidence="2" type="ORF">g.21829</name>
</gene>
<dbReference type="Pfam" id="PF00856">
    <property type="entry name" value="SET"/>
    <property type="match status" value="1"/>
</dbReference>
<dbReference type="PANTHER" id="PTHR13271">
    <property type="entry name" value="UNCHARACTERIZED PUTATIVE METHYLTRANSFERASE"/>
    <property type="match status" value="1"/>
</dbReference>
<dbReference type="PANTHER" id="PTHR13271:SF151">
    <property type="entry name" value="SET DOMAIN-CONTAINING PROTEIN 4"/>
    <property type="match status" value="1"/>
</dbReference>
<dbReference type="Proteomes" id="UP000694866">
    <property type="component" value="Unplaced"/>
</dbReference>
<protein>
    <submittedName>
        <fullName evidence="4">SET domain-containing protein 4</fullName>
    </submittedName>
    <submittedName>
        <fullName evidence="2">SETD4 protein</fullName>
    </submittedName>
</protein>